<evidence type="ECO:0000313" key="2">
    <source>
        <dbReference type="EMBL" id="MDQ0232585.1"/>
    </source>
</evidence>
<dbReference type="EMBL" id="JAUSUD010000023">
    <property type="protein sequence ID" value="MDQ0232585.1"/>
    <property type="molecule type" value="Genomic_DNA"/>
</dbReference>
<dbReference type="Pfam" id="PF17280">
    <property type="entry name" value="DUF5345"/>
    <property type="match status" value="1"/>
</dbReference>
<proteinExistence type="predicted"/>
<feature type="transmembrane region" description="Helical" evidence="1">
    <location>
        <begin position="63"/>
        <end position="81"/>
    </location>
</feature>
<gene>
    <name evidence="2" type="ORF">J2S19_003907</name>
</gene>
<keyword evidence="1" id="KW-0472">Membrane</keyword>
<evidence type="ECO:0000313" key="3">
    <source>
        <dbReference type="Proteomes" id="UP001234495"/>
    </source>
</evidence>
<protein>
    <submittedName>
        <fullName evidence="2">Flp pilus assembly protein TadB</fullName>
    </submittedName>
</protein>
<evidence type="ECO:0000256" key="1">
    <source>
        <dbReference type="SAM" id="Phobius"/>
    </source>
</evidence>
<sequence length="113" mass="13353">MKDDHSTKREQVLDTDEQTVKQIVDGLDKIYQWNTVSTPDLQWFQQNVELQQKRIRRRQWKDLITFISVAAIVLSVVIAIVYRQPILFLYFQLVGIILLPISIIKTRKRVGNE</sequence>
<comment type="caution">
    <text evidence="2">The sequence shown here is derived from an EMBL/GenBank/DDBJ whole genome shotgun (WGS) entry which is preliminary data.</text>
</comment>
<feature type="transmembrane region" description="Helical" evidence="1">
    <location>
        <begin position="87"/>
        <end position="104"/>
    </location>
</feature>
<dbReference type="RefSeq" id="WP_307344726.1">
    <property type="nucleotide sequence ID" value="NZ_JAUSUD010000023.1"/>
</dbReference>
<dbReference type="Proteomes" id="UP001234495">
    <property type="component" value="Unassembled WGS sequence"/>
</dbReference>
<reference evidence="2 3" key="1">
    <citation type="submission" date="2023-07" db="EMBL/GenBank/DDBJ databases">
        <title>Genomic Encyclopedia of Type Strains, Phase IV (KMG-IV): sequencing the most valuable type-strain genomes for metagenomic binning, comparative biology and taxonomic classification.</title>
        <authorList>
            <person name="Goeker M."/>
        </authorList>
    </citation>
    <scope>NUCLEOTIDE SEQUENCE [LARGE SCALE GENOMIC DNA]</scope>
    <source>
        <strain evidence="2 3">DSM 29005</strain>
    </source>
</reference>
<keyword evidence="1" id="KW-0812">Transmembrane</keyword>
<accession>A0ABT9ZJW7</accession>
<name>A0ABT9ZJW7_9BACI</name>
<keyword evidence="3" id="KW-1185">Reference proteome</keyword>
<organism evidence="2 3">
    <name type="scientific">Metabacillus malikii</name>
    <dbReference type="NCBI Taxonomy" id="1504265"/>
    <lineage>
        <taxon>Bacteria</taxon>
        <taxon>Bacillati</taxon>
        <taxon>Bacillota</taxon>
        <taxon>Bacilli</taxon>
        <taxon>Bacillales</taxon>
        <taxon>Bacillaceae</taxon>
        <taxon>Metabacillus</taxon>
    </lineage>
</organism>
<dbReference type="InterPro" id="IPR035238">
    <property type="entry name" value="DUF5345"/>
</dbReference>
<keyword evidence="1" id="KW-1133">Transmembrane helix</keyword>